<sequence length="493" mass="53506">MTARGDRIRPPRPTWSKWMVAGGGVLLLAVALVAVFVVVPEIDEAGRRCGAGVEKRGEHAECIGVTDGGYVFSPELTGVQEDIRAENESVAGSGKPYVTIAVMLPMTLAENDILSAEWVRHQLQGAYIAQHRANTTRSWGSLPLIRLVLANPGSRLNHWEPVVDDLVGRVRDERLVAVTGIGLSLDTSRDAMERLSRNQIPVIASHLAADEFSEIPGFMRVSPTSSTYGTAAAEYVRSTAHTATIVQDINPDDLYPETLVEAFTGTFEDDTHHIVGRTEVYDSSLPGIENTFLQMMPNICGNEAEVVYFAGRENHLTAFVAELAQRPCLDRPITVLTGDLALIRPPSPEMRRGLEANVTVLGPGLAHPDAWATEPQAFNPAAIASFQEPHCTDCFRAVFPEERLDDGIAILAHDAVLTVVWAIRGIPRTAPAEVTAKDVLQAKNRLHGELAVPGASGMISFDDRGDPVRKAVPILRVRLDDTPEYVQLSTPTG</sequence>
<evidence type="ECO:0000313" key="2">
    <source>
        <dbReference type="EMBL" id="TQJ05888.1"/>
    </source>
</evidence>
<name>A0A542DS56_AMYCI</name>
<protein>
    <submittedName>
        <fullName evidence="2">ABC-type branched-subunit amino acid transport system substrate-binding protein</fullName>
    </submittedName>
</protein>
<keyword evidence="1" id="KW-1133">Transmembrane helix</keyword>
<evidence type="ECO:0000256" key="1">
    <source>
        <dbReference type="SAM" id="Phobius"/>
    </source>
</evidence>
<dbReference type="EMBL" id="VFML01000001">
    <property type="protein sequence ID" value="TQJ05888.1"/>
    <property type="molecule type" value="Genomic_DNA"/>
</dbReference>
<dbReference type="RefSeq" id="WP_142001357.1">
    <property type="nucleotide sequence ID" value="NZ_VFML01000001.1"/>
</dbReference>
<proteinExistence type="predicted"/>
<feature type="transmembrane region" description="Helical" evidence="1">
    <location>
        <begin position="20"/>
        <end position="39"/>
    </location>
</feature>
<accession>A0A542DS56</accession>
<dbReference type="InterPro" id="IPR028082">
    <property type="entry name" value="Peripla_BP_I"/>
</dbReference>
<organism evidence="2 3">
    <name type="scientific">Amycolatopsis cihanbeyliensis</name>
    <dbReference type="NCBI Taxonomy" id="1128664"/>
    <lineage>
        <taxon>Bacteria</taxon>
        <taxon>Bacillati</taxon>
        <taxon>Actinomycetota</taxon>
        <taxon>Actinomycetes</taxon>
        <taxon>Pseudonocardiales</taxon>
        <taxon>Pseudonocardiaceae</taxon>
        <taxon>Amycolatopsis</taxon>
    </lineage>
</organism>
<keyword evidence="3" id="KW-1185">Reference proteome</keyword>
<gene>
    <name evidence="2" type="ORF">FB471_5733</name>
</gene>
<reference evidence="2 3" key="1">
    <citation type="submission" date="2019-06" db="EMBL/GenBank/DDBJ databases">
        <title>Sequencing the genomes of 1000 actinobacteria strains.</title>
        <authorList>
            <person name="Klenk H.-P."/>
        </authorList>
    </citation>
    <scope>NUCLEOTIDE SEQUENCE [LARGE SCALE GENOMIC DNA]</scope>
    <source>
        <strain evidence="2 3">DSM 45679</strain>
    </source>
</reference>
<dbReference type="AlphaFoldDB" id="A0A542DS56"/>
<comment type="caution">
    <text evidence="2">The sequence shown here is derived from an EMBL/GenBank/DDBJ whole genome shotgun (WGS) entry which is preliminary data.</text>
</comment>
<keyword evidence="1" id="KW-0472">Membrane</keyword>
<evidence type="ECO:0000313" key="3">
    <source>
        <dbReference type="Proteomes" id="UP000320876"/>
    </source>
</evidence>
<dbReference type="SUPFAM" id="SSF53822">
    <property type="entry name" value="Periplasmic binding protein-like I"/>
    <property type="match status" value="1"/>
</dbReference>
<dbReference type="OrthoDB" id="3440574at2"/>
<keyword evidence="1" id="KW-0812">Transmembrane</keyword>
<dbReference type="Gene3D" id="3.40.50.2300">
    <property type="match status" value="2"/>
</dbReference>
<dbReference type="Proteomes" id="UP000320876">
    <property type="component" value="Unassembled WGS sequence"/>
</dbReference>